<proteinExistence type="predicted"/>
<evidence type="ECO:0000313" key="1">
    <source>
        <dbReference type="EMBL" id="QED92281.1"/>
    </source>
</evidence>
<dbReference type="EMBL" id="CP038018">
    <property type="protein sequence ID" value="QED92281.1"/>
    <property type="molecule type" value="Genomic_DNA"/>
</dbReference>
<evidence type="ECO:0000313" key="2">
    <source>
        <dbReference type="Proteomes" id="UP000326695"/>
    </source>
</evidence>
<keyword evidence="2" id="KW-1185">Reference proteome</keyword>
<dbReference type="Proteomes" id="UP000326695">
    <property type="component" value="Chromosome"/>
</dbReference>
<gene>
    <name evidence="1" type="ORF">EZJ17_06445</name>
</gene>
<dbReference type="KEGG" id="eex:EZJ17_06445"/>
<accession>A0AAX1F854</accession>
<organism evidence="1 2">
    <name type="scientific">Eikenella exigua</name>
    <dbReference type="NCBI Taxonomy" id="2528037"/>
    <lineage>
        <taxon>Bacteria</taxon>
        <taxon>Pseudomonadati</taxon>
        <taxon>Pseudomonadota</taxon>
        <taxon>Betaproteobacteria</taxon>
        <taxon>Neisseriales</taxon>
        <taxon>Neisseriaceae</taxon>
        <taxon>Eikenella</taxon>
    </lineage>
</organism>
<reference evidence="2" key="1">
    <citation type="journal article" date="2019" name="J. Anim. Genet.">
        <title>Description and whole genome sequencing of Eikenella exigua sp. nov., isolated from brain abscess and blood.</title>
        <authorList>
            <person name="Stormo K.A."/>
            <person name="Nygaard R.M."/>
            <person name="Bruvold T.S."/>
            <person name="Dimmen G."/>
            <person name="Lindemann P.C."/>
            <person name="Jordal S."/>
            <person name="Kommedal O."/>
        </authorList>
    </citation>
    <scope>NUCLEOTIDE SEQUENCE [LARGE SCALE GENOMIC DNA]</scope>
    <source>
        <strain evidence="2">PXX</strain>
    </source>
</reference>
<evidence type="ECO:0008006" key="3">
    <source>
        <dbReference type="Google" id="ProtNLM"/>
    </source>
</evidence>
<dbReference type="AlphaFoldDB" id="A0AAX1F854"/>
<sequence>MTQQNKTHYRKVFDSPYLSAADIVEPVVLTIRCVQVEADKTKKTKDSMNTAYFAEREIRAGEPLKPMILNATNSKMVAKITGSPFLEDWNGVQVEIYVDHNVRFGRETVEGLRIRPAAVRPPKRELTPSNQVMWQRAIDAYKRDGSLEQVEAHVHISEENRQLLIQQAEQS</sequence>
<dbReference type="RefSeq" id="WP_067438223.1">
    <property type="nucleotide sequence ID" value="NZ_CP038018.1"/>
</dbReference>
<protein>
    <recommendedName>
        <fullName evidence="3">Single-stranded DNA-binding protein</fullName>
    </recommendedName>
</protein>
<name>A0AAX1F854_9NEIS</name>